<dbReference type="PANTHER" id="PTHR22762">
    <property type="entry name" value="ALPHA-GLUCOSIDASE"/>
    <property type="match status" value="1"/>
</dbReference>
<organism evidence="4 5">
    <name type="scientific">Limulus polyphemus</name>
    <name type="common">Atlantic horseshoe crab</name>
    <dbReference type="NCBI Taxonomy" id="6850"/>
    <lineage>
        <taxon>Eukaryota</taxon>
        <taxon>Metazoa</taxon>
        <taxon>Ecdysozoa</taxon>
        <taxon>Arthropoda</taxon>
        <taxon>Chelicerata</taxon>
        <taxon>Merostomata</taxon>
        <taxon>Xiphosura</taxon>
        <taxon>Limulidae</taxon>
        <taxon>Limulus</taxon>
    </lineage>
</organism>
<dbReference type="RefSeq" id="XP_022249217.1">
    <property type="nucleotide sequence ID" value="XM_022393509.1"/>
</dbReference>
<feature type="domain" description="Glycoside hydrolase family 31 TIM barrel" evidence="3">
    <location>
        <begin position="1"/>
        <end position="81"/>
    </location>
</feature>
<reference evidence="5" key="1">
    <citation type="submission" date="2025-08" db="UniProtKB">
        <authorList>
            <consortium name="RefSeq"/>
        </authorList>
    </citation>
    <scope>IDENTIFICATION</scope>
    <source>
        <tissue evidence="5">Muscle</tissue>
    </source>
</reference>
<accession>A0ABM1T011</accession>
<keyword evidence="2" id="KW-0326">Glycosidase</keyword>
<comment type="similarity">
    <text evidence="1 2">Belongs to the glycosyl hydrolase 31 family.</text>
</comment>
<dbReference type="Gene3D" id="3.20.20.80">
    <property type="entry name" value="Glycosidases"/>
    <property type="match status" value="1"/>
</dbReference>
<dbReference type="Proteomes" id="UP000694941">
    <property type="component" value="Unplaced"/>
</dbReference>
<evidence type="ECO:0000259" key="3">
    <source>
        <dbReference type="Pfam" id="PF01055"/>
    </source>
</evidence>
<dbReference type="InterPro" id="IPR000322">
    <property type="entry name" value="Glyco_hydro_31_TIM"/>
</dbReference>
<dbReference type="PANTHER" id="PTHR22762:SF133">
    <property type="entry name" value="P-TYPE DOMAIN-CONTAINING PROTEIN"/>
    <property type="match status" value="1"/>
</dbReference>
<dbReference type="InterPro" id="IPR017853">
    <property type="entry name" value="GH"/>
</dbReference>
<evidence type="ECO:0000256" key="2">
    <source>
        <dbReference type="RuleBase" id="RU361185"/>
    </source>
</evidence>
<dbReference type="SUPFAM" id="SSF51445">
    <property type="entry name" value="(Trans)glycosidases"/>
    <property type="match status" value="1"/>
</dbReference>
<keyword evidence="2" id="KW-0378">Hydrolase</keyword>
<protein>
    <submittedName>
        <fullName evidence="5">Lysosomal alpha-glucosidase-like</fullName>
    </submittedName>
</protein>
<sequence>MLEFNLFGIPYVGADICGFFGSATPELCMRWMQLGAFYPFARNHNGKGEKDQDPGIHDEVAKASKIALDLRYDLLPYLYTLFYHAHVSGNTVVRPLFHEYVWTKASECLSSQGDLVSV</sequence>
<name>A0ABM1T011_LIMPO</name>
<evidence type="ECO:0000313" key="5">
    <source>
        <dbReference type="RefSeq" id="XP_022249217.1"/>
    </source>
</evidence>
<proteinExistence type="inferred from homology"/>
<keyword evidence="4" id="KW-1185">Reference proteome</keyword>
<dbReference type="Pfam" id="PF01055">
    <property type="entry name" value="Glyco_hydro_31_2nd"/>
    <property type="match status" value="1"/>
</dbReference>
<evidence type="ECO:0000313" key="4">
    <source>
        <dbReference type="Proteomes" id="UP000694941"/>
    </source>
</evidence>
<gene>
    <name evidence="5" type="primary">LOC106465585</name>
</gene>
<evidence type="ECO:0000256" key="1">
    <source>
        <dbReference type="ARBA" id="ARBA00007806"/>
    </source>
</evidence>
<dbReference type="GeneID" id="106465585"/>